<dbReference type="EMBL" id="PVXL01000050">
    <property type="protein sequence ID" value="PRR71768.1"/>
    <property type="molecule type" value="Genomic_DNA"/>
</dbReference>
<reference evidence="8 9" key="1">
    <citation type="submission" date="2018-03" db="EMBL/GenBank/DDBJ databases">
        <title>Genome sequence of Moorella stamsii DSM 26217.</title>
        <authorList>
            <person name="Poehlein A."/>
            <person name="Daniel R."/>
        </authorList>
    </citation>
    <scope>NUCLEOTIDE SEQUENCE [LARGE SCALE GENOMIC DNA]</scope>
    <source>
        <strain evidence="9">DSM 26217</strain>
    </source>
</reference>
<dbReference type="InterPro" id="IPR013325">
    <property type="entry name" value="RNA_pol_sigma_r2"/>
</dbReference>
<dbReference type="GO" id="GO:0016987">
    <property type="term" value="F:sigma factor activity"/>
    <property type="evidence" value="ECO:0007669"/>
    <property type="project" value="UniProtKB-UniRule"/>
</dbReference>
<feature type="DNA-binding region" description="H-T-H motif" evidence="6">
    <location>
        <begin position="192"/>
        <end position="211"/>
    </location>
</feature>
<evidence type="ECO:0000256" key="5">
    <source>
        <dbReference type="ARBA" id="ARBA00023163"/>
    </source>
</evidence>
<evidence type="ECO:0000256" key="1">
    <source>
        <dbReference type="ARBA" id="ARBA00022490"/>
    </source>
</evidence>
<comment type="function">
    <text evidence="6">Sigma factors are initiation factors that promote the attachment of RNA polymerase to specific initiation sites and are then released.</text>
</comment>
<dbReference type="NCBIfam" id="NF006175">
    <property type="entry name" value="PRK08311.2-3"/>
    <property type="match status" value="1"/>
</dbReference>
<comment type="subcellular location">
    <subcellularLocation>
        <location evidence="6">Cytoplasm</location>
    </subcellularLocation>
</comment>
<dbReference type="Proteomes" id="UP000239430">
    <property type="component" value="Unassembled WGS sequence"/>
</dbReference>
<keyword evidence="3 6" id="KW-0731">Sigma factor</keyword>
<keyword evidence="1 6" id="KW-0963">Cytoplasm</keyword>
<proteinExistence type="inferred from homology"/>
<evidence type="ECO:0000256" key="4">
    <source>
        <dbReference type="ARBA" id="ARBA00023125"/>
    </source>
</evidence>
<evidence type="ECO:0000256" key="6">
    <source>
        <dbReference type="HAMAP-Rule" id="MF_02064"/>
    </source>
</evidence>
<protein>
    <recommendedName>
        <fullName evidence="6">RNA polymerase sigma factor SigI</fullName>
    </recommendedName>
</protein>
<evidence type="ECO:0000256" key="2">
    <source>
        <dbReference type="ARBA" id="ARBA00023015"/>
    </source>
</evidence>
<feature type="domain" description="RNA polymerase sigma-70 region 2" evidence="7">
    <location>
        <begin position="24"/>
        <end position="95"/>
    </location>
</feature>
<gene>
    <name evidence="8" type="primary">sigI_1</name>
    <name evidence="6" type="synonym">sigI</name>
    <name evidence="8" type="ORF">MOST_23360</name>
</gene>
<keyword evidence="2 6" id="KW-0805">Transcription regulation</keyword>
<dbReference type="AlphaFoldDB" id="A0A9X7J1Q0"/>
<keyword evidence="5 6" id="KW-0804">Transcription</keyword>
<comment type="similarity">
    <text evidence="6">Belongs to the sigma-70 factor family. SigI subfamily.</text>
</comment>
<dbReference type="GO" id="GO:0006352">
    <property type="term" value="P:DNA-templated transcription initiation"/>
    <property type="evidence" value="ECO:0007669"/>
    <property type="project" value="UniProtKB-UniRule"/>
</dbReference>
<dbReference type="PANTHER" id="PTHR30385">
    <property type="entry name" value="SIGMA FACTOR F FLAGELLAR"/>
    <property type="match status" value="1"/>
</dbReference>
<evidence type="ECO:0000259" key="7">
    <source>
        <dbReference type="Pfam" id="PF04542"/>
    </source>
</evidence>
<accession>A0A9X7J1Q0</accession>
<name>A0A9X7J1Q0_9FIRM</name>
<dbReference type="Pfam" id="PF04542">
    <property type="entry name" value="Sigma70_r2"/>
    <property type="match status" value="1"/>
</dbReference>
<evidence type="ECO:0000313" key="9">
    <source>
        <dbReference type="Proteomes" id="UP000239430"/>
    </source>
</evidence>
<dbReference type="HAMAP" id="MF_02064">
    <property type="entry name" value="Sigma70_SigI"/>
    <property type="match status" value="1"/>
</dbReference>
<dbReference type="NCBIfam" id="TIGR02895">
    <property type="entry name" value="spore_sigI"/>
    <property type="match status" value="1"/>
</dbReference>
<organism evidence="8 9">
    <name type="scientific">Neomoorella stamsii</name>
    <dbReference type="NCBI Taxonomy" id="1266720"/>
    <lineage>
        <taxon>Bacteria</taxon>
        <taxon>Bacillati</taxon>
        <taxon>Bacillota</taxon>
        <taxon>Clostridia</taxon>
        <taxon>Neomoorellales</taxon>
        <taxon>Neomoorellaceae</taxon>
        <taxon>Neomoorella</taxon>
    </lineage>
</organism>
<comment type="caution">
    <text evidence="8">The sequence shown here is derived from an EMBL/GenBank/DDBJ whole genome shotgun (WGS) entry which is preliminary data.</text>
</comment>
<dbReference type="InterPro" id="IPR007627">
    <property type="entry name" value="RNA_pol_sigma70_r2"/>
</dbReference>
<evidence type="ECO:0000256" key="3">
    <source>
        <dbReference type="ARBA" id="ARBA00023082"/>
    </source>
</evidence>
<evidence type="ECO:0000313" key="8">
    <source>
        <dbReference type="EMBL" id="PRR71768.1"/>
    </source>
</evidence>
<keyword evidence="6" id="KW-0346">Stress response</keyword>
<dbReference type="GO" id="GO:0003677">
    <property type="term" value="F:DNA binding"/>
    <property type="evidence" value="ECO:0007669"/>
    <property type="project" value="UniProtKB-UniRule"/>
</dbReference>
<comment type="activity regulation">
    <text evidence="6">Negatively regulated by the anti-sigma-I factor RsgI.</text>
</comment>
<dbReference type="RefSeq" id="WP_054936403.1">
    <property type="nucleotide sequence ID" value="NZ_PVXL01000050.1"/>
</dbReference>
<dbReference type="PIRSF" id="PIRSF038953">
    <property type="entry name" value="SigI"/>
    <property type="match status" value="1"/>
</dbReference>
<dbReference type="InterPro" id="IPR014284">
    <property type="entry name" value="RNA_pol_sigma-70_dom"/>
</dbReference>
<dbReference type="PANTHER" id="PTHR30385:SF6">
    <property type="entry name" value="RNA POLYMERASE SIGMA FACTOR SIGI"/>
    <property type="match status" value="1"/>
</dbReference>
<dbReference type="InterPro" id="IPR014244">
    <property type="entry name" value="RNA_pol_sigma-I"/>
</dbReference>
<comment type="subunit">
    <text evidence="6">Interacts with RsgI.</text>
</comment>
<dbReference type="GO" id="GO:0005737">
    <property type="term" value="C:cytoplasm"/>
    <property type="evidence" value="ECO:0007669"/>
    <property type="project" value="UniProtKB-SubCell"/>
</dbReference>
<sequence>MHDPELQNLLSLARSGDEQAREQLIRTYRSYIVEVAAGYCGRQLEWENDDELSISLLAFSEAIDTYNPSCGKEFRNYARMVIKNRLIDYFRKEARHRHLPLEGPSQDSEEVPQWEAKMAWEQYREDQLAQERAEEMACFEQVLQFFGFSLGELERSCPKHRDTRDTLVRVARFLASREDLATYVNRYKQLPLKELSQATGVSRKVLKHGRQYILAVFLIVSRNDFSHLRSLFSLSLETLPGTGKDVLKQTTGLKGGDPR</sequence>
<keyword evidence="4 6" id="KW-0238">DNA-binding</keyword>
<dbReference type="NCBIfam" id="TIGR02937">
    <property type="entry name" value="sigma70-ECF"/>
    <property type="match status" value="1"/>
</dbReference>
<feature type="short sequence motif" description="Polymerase core binding" evidence="6">
    <location>
        <begin position="50"/>
        <end position="63"/>
    </location>
</feature>
<keyword evidence="9" id="KW-1185">Reference proteome</keyword>
<dbReference type="Gene3D" id="1.10.1740.10">
    <property type="match status" value="1"/>
</dbReference>
<dbReference type="SUPFAM" id="SSF88946">
    <property type="entry name" value="Sigma2 domain of RNA polymerase sigma factors"/>
    <property type="match status" value="1"/>
</dbReference>